<proteinExistence type="predicted"/>
<reference evidence="2" key="1">
    <citation type="submission" date="2022-08" db="EMBL/GenBank/DDBJ databases">
        <title>Genome sequencing of akame (Lates japonicus).</title>
        <authorList>
            <person name="Hashiguchi Y."/>
            <person name="Takahashi H."/>
        </authorList>
    </citation>
    <scope>NUCLEOTIDE SEQUENCE</scope>
    <source>
        <strain evidence="2">Kochi</strain>
    </source>
</reference>
<feature type="compositionally biased region" description="Basic and acidic residues" evidence="1">
    <location>
        <begin position="28"/>
        <end position="37"/>
    </location>
</feature>
<comment type="caution">
    <text evidence="2">The sequence shown here is derived from an EMBL/GenBank/DDBJ whole genome shotgun (WGS) entry which is preliminary data.</text>
</comment>
<sequence>MPRRKQEAPKRAAAHSPGADRSTLWRMRSMEADDRPQPLRMTFLRKDEFVEQSEGSRSSRWLLQRSQRSNSTSSSSSSSSGSYDWHQSAVAKDTATASSQSRHPAQSEPSP</sequence>
<accession>A0AAD3MTA1</accession>
<feature type="compositionally biased region" description="Polar residues" evidence="1">
    <location>
        <begin position="95"/>
        <end position="111"/>
    </location>
</feature>
<organism evidence="2 3">
    <name type="scientific">Lates japonicus</name>
    <name type="common">Japanese lates</name>
    <dbReference type="NCBI Taxonomy" id="270547"/>
    <lineage>
        <taxon>Eukaryota</taxon>
        <taxon>Metazoa</taxon>
        <taxon>Chordata</taxon>
        <taxon>Craniata</taxon>
        <taxon>Vertebrata</taxon>
        <taxon>Euteleostomi</taxon>
        <taxon>Actinopterygii</taxon>
        <taxon>Neopterygii</taxon>
        <taxon>Teleostei</taxon>
        <taxon>Neoteleostei</taxon>
        <taxon>Acanthomorphata</taxon>
        <taxon>Carangaria</taxon>
        <taxon>Carangaria incertae sedis</taxon>
        <taxon>Centropomidae</taxon>
        <taxon>Lates</taxon>
    </lineage>
</organism>
<dbReference type="EMBL" id="BRZM01000042">
    <property type="protein sequence ID" value="GLD60718.1"/>
    <property type="molecule type" value="Genomic_DNA"/>
</dbReference>
<evidence type="ECO:0000313" key="2">
    <source>
        <dbReference type="EMBL" id="GLD60718.1"/>
    </source>
</evidence>
<dbReference type="Proteomes" id="UP001279410">
    <property type="component" value="Unassembled WGS sequence"/>
</dbReference>
<feature type="compositionally biased region" description="Basic and acidic residues" evidence="1">
    <location>
        <begin position="1"/>
        <end position="10"/>
    </location>
</feature>
<protein>
    <submittedName>
        <fullName evidence="2">Teashirt homolog 3-like protein</fullName>
    </submittedName>
</protein>
<gene>
    <name evidence="2" type="ORF">AKAME5_001259000</name>
</gene>
<name>A0AAD3MTA1_LATJO</name>
<feature type="compositionally biased region" description="Low complexity" evidence="1">
    <location>
        <begin position="56"/>
        <end position="82"/>
    </location>
</feature>
<keyword evidence="3" id="KW-1185">Reference proteome</keyword>
<evidence type="ECO:0000313" key="3">
    <source>
        <dbReference type="Proteomes" id="UP001279410"/>
    </source>
</evidence>
<feature type="region of interest" description="Disordered" evidence="1">
    <location>
        <begin position="1"/>
        <end position="111"/>
    </location>
</feature>
<evidence type="ECO:0000256" key="1">
    <source>
        <dbReference type="SAM" id="MobiDB-lite"/>
    </source>
</evidence>
<dbReference type="AlphaFoldDB" id="A0AAD3MTA1"/>